<evidence type="ECO:0000256" key="2">
    <source>
        <dbReference type="ARBA" id="ARBA00022737"/>
    </source>
</evidence>
<evidence type="ECO:0000313" key="5">
    <source>
        <dbReference type="EMBL" id="KAK1404031.1"/>
    </source>
</evidence>
<name>A0AAD8JI08_9APIA</name>
<feature type="repeat" description="PPR" evidence="3">
    <location>
        <begin position="225"/>
        <end position="259"/>
    </location>
</feature>
<dbReference type="InterPro" id="IPR002885">
    <property type="entry name" value="PPR_rpt"/>
</dbReference>
<dbReference type="Proteomes" id="UP001237642">
    <property type="component" value="Unassembled WGS sequence"/>
</dbReference>
<reference evidence="5" key="1">
    <citation type="submission" date="2023-02" db="EMBL/GenBank/DDBJ databases">
        <title>Genome of toxic invasive species Heracleum sosnowskyi carries increased number of genes despite the absence of recent whole-genome duplications.</title>
        <authorList>
            <person name="Schelkunov M."/>
            <person name="Shtratnikova V."/>
            <person name="Makarenko M."/>
            <person name="Klepikova A."/>
            <person name="Omelchenko D."/>
            <person name="Novikova G."/>
            <person name="Obukhova E."/>
            <person name="Bogdanov V."/>
            <person name="Penin A."/>
            <person name="Logacheva M."/>
        </authorList>
    </citation>
    <scope>NUCLEOTIDE SEQUENCE</scope>
    <source>
        <strain evidence="5">Hsosn_3</strain>
        <tissue evidence="5">Leaf</tissue>
    </source>
</reference>
<sequence length="703" mass="80752">MAQLLAKCTRLHNYLVKNCSLAIKVSTFTSVFAKEFKIIQVPCVKYRYPLSFCSNFSCTSSNLKRVWWESSSETVLLKNLEIALKNHKLDEAWDSYKGFRKLYGFPEKNVMGKIVSELCYSSDTKWLRRACALVFSIPKGKLDLVRPCLLTNLSLSLARAKMPADACMILRVMLERERLPEVNMLGLIILHMVNTDFGMYLASNILFEICECTGTSSGENRIKLDTVTFNLVLDACVRFGSFLKGQQIIELMAKVGVVADAHTISVIAQIHEMNYQRDELKKFKDHVEKVSYHFVRHFRQFFDSLLNLHLKFNDIDSACGLIMDIYKYQESISCQDDTTKPQNPCLVPIGSQNLKSGLKLQILPQVLPKDQIVKVECKQELILYQKGKLVLSNKALAKIINGYKRSGRISDLSKLLSSIQKNVASLQGENLCSGVVDACIHVGWLETAHDIMEDLDSMGVPLGMSSYVSLLKAYYKQQMFREAEALIKQSQKANVFGNMSNEMVYSTFLFPHEKKTSYSEAVSTCGKSDLADSLAREMSKEQEDTSFVVNELNSSIYFFMKANMIDDAMKAYRKMQEMRIHPTQLTFFALISGYSSLNMYREITIIWGDIKRNMDSCSLATDRDLYELLLYNFIRGGYFERVMEIISHMKDHGMFVDKWMYKREFLKYHKDLYRNLKASNAKNEVQSDRIEYVQAFRKWVGIR</sequence>
<comment type="similarity">
    <text evidence="1">Belongs to the PPR family. P subfamily.</text>
</comment>
<evidence type="ECO:0000256" key="3">
    <source>
        <dbReference type="PROSITE-ProRule" id="PRU00708"/>
    </source>
</evidence>
<feature type="domain" description="At1g68980-like TPR repeats" evidence="4">
    <location>
        <begin position="72"/>
        <end position="196"/>
    </location>
</feature>
<keyword evidence="2" id="KW-0677">Repeat</keyword>
<dbReference type="InterPro" id="IPR011990">
    <property type="entry name" value="TPR-like_helical_dom_sf"/>
</dbReference>
<dbReference type="InterPro" id="IPR057440">
    <property type="entry name" value="At1g68980-like_TPR"/>
</dbReference>
<dbReference type="PANTHER" id="PTHR46598">
    <property type="entry name" value="BNAC05G43320D PROTEIN"/>
    <property type="match status" value="1"/>
</dbReference>
<protein>
    <submittedName>
        <fullName evidence="5">Pentatricopeptide repeat-containing protein</fullName>
    </submittedName>
</protein>
<organism evidence="5 6">
    <name type="scientific">Heracleum sosnowskyi</name>
    <dbReference type="NCBI Taxonomy" id="360622"/>
    <lineage>
        <taxon>Eukaryota</taxon>
        <taxon>Viridiplantae</taxon>
        <taxon>Streptophyta</taxon>
        <taxon>Embryophyta</taxon>
        <taxon>Tracheophyta</taxon>
        <taxon>Spermatophyta</taxon>
        <taxon>Magnoliopsida</taxon>
        <taxon>eudicotyledons</taxon>
        <taxon>Gunneridae</taxon>
        <taxon>Pentapetalae</taxon>
        <taxon>asterids</taxon>
        <taxon>campanulids</taxon>
        <taxon>Apiales</taxon>
        <taxon>Apiaceae</taxon>
        <taxon>Apioideae</taxon>
        <taxon>apioid superclade</taxon>
        <taxon>Tordylieae</taxon>
        <taxon>Tordyliinae</taxon>
        <taxon>Heracleum</taxon>
    </lineage>
</organism>
<dbReference type="PANTHER" id="PTHR46598:SF3">
    <property type="entry name" value="OS07G0495300 PROTEIN"/>
    <property type="match status" value="1"/>
</dbReference>
<evidence type="ECO:0000313" key="6">
    <source>
        <dbReference type="Proteomes" id="UP001237642"/>
    </source>
</evidence>
<evidence type="ECO:0000256" key="1">
    <source>
        <dbReference type="ARBA" id="ARBA00007626"/>
    </source>
</evidence>
<dbReference type="PROSITE" id="PS51375">
    <property type="entry name" value="PPR"/>
    <property type="match status" value="1"/>
</dbReference>
<accession>A0AAD8JI08</accession>
<gene>
    <name evidence="5" type="ORF">POM88_003636</name>
</gene>
<comment type="caution">
    <text evidence="5">The sequence shown here is derived from an EMBL/GenBank/DDBJ whole genome shotgun (WGS) entry which is preliminary data.</text>
</comment>
<dbReference type="Pfam" id="PF01535">
    <property type="entry name" value="PPR"/>
    <property type="match status" value="2"/>
</dbReference>
<keyword evidence="6" id="KW-1185">Reference proteome</keyword>
<dbReference type="Pfam" id="PF25245">
    <property type="entry name" value="TPR_At1g68980"/>
    <property type="match status" value="1"/>
</dbReference>
<evidence type="ECO:0000259" key="4">
    <source>
        <dbReference type="Pfam" id="PF25245"/>
    </source>
</evidence>
<proteinExistence type="inferred from homology"/>
<dbReference type="EMBL" id="JAUIZM010000001">
    <property type="protein sequence ID" value="KAK1404031.1"/>
    <property type="molecule type" value="Genomic_DNA"/>
</dbReference>
<dbReference type="Gene3D" id="1.25.40.10">
    <property type="entry name" value="Tetratricopeptide repeat domain"/>
    <property type="match status" value="3"/>
</dbReference>
<dbReference type="AlphaFoldDB" id="A0AAD8JI08"/>
<reference evidence="5" key="2">
    <citation type="submission" date="2023-05" db="EMBL/GenBank/DDBJ databases">
        <authorList>
            <person name="Schelkunov M.I."/>
        </authorList>
    </citation>
    <scope>NUCLEOTIDE SEQUENCE</scope>
    <source>
        <strain evidence="5">Hsosn_3</strain>
        <tissue evidence="5">Leaf</tissue>
    </source>
</reference>
<dbReference type="NCBIfam" id="TIGR00756">
    <property type="entry name" value="PPR"/>
    <property type="match status" value="1"/>
</dbReference>